<dbReference type="Proteomes" id="UP000242457">
    <property type="component" value="Unassembled WGS sequence"/>
</dbReference>
<evidence type="ECO:0000313" key="15">
    <source>
        <dbReference type="Proteomes" id="UP000242457"/>
    </source>
</evidence>
<dbReference type="InterPro" id="IPR051241">
    <property type="entry name" value="DZIP_RILPL"/>
</dbReference>
<evidence type="ECO:0000256" key="2">
    <source>
        <dbReference type="ARBA" id="ARBA00004120"/>
    </source>
</evidence>
<dbReference type="InterPro" id="IPR058883">
    <property type="entry name" value="DZIP1_dom"/>
</dbReference>
<feature type="coiled-coil region" evidence="12">
    <location>
        <begin position="107"/>
        <end position="141"/>
    </location>
</feature>
<reference evidence="14 15" key="1">
    <citation type="submission" date="2014-07" db="EMBL/GenBank/DDBJ databases">
        <title>Genomic and transcriptomic analysis on Apis cerana provide comprehensive insights into honey bee biology.</title>
        <authorList>
            <person name="Diao Q."/>
            <person name="Sun L."/>
            <person name="Zheng H."/>
            <person name="Zheng H."/>
            <person name="Xu S."/>
            <person name="Wang S."/>
            <person name="Zeng Z."/>
            <person name="Hu F."/>
            <person name="Su S."/>
            <person name="Wu J."/>
        </authorList>
    </citation>
    <scope>NUCLEOTIDE SEQUENCE [LARGE SCALE GENOMIC DNA]</scope>
    <source>
        <tissue evidence="14">Pupae without intestine</tissue>
    </source>
</reference>
<keyword evidence="15" id="KW-1185">Reference proteome</keyword>
<evidence type="ECO:0000256" key="5">
    <source>
        <dbReference type="ARBA" id="ARBA00022723"/>
    </source>
</evidence>
<dbReference type="GO" id="GO:0005814">
    <property type="term" value="C:centriole"/>
    <property type="evidence" value="ECO:0007669"/>
    <property type="project" value="UniProtKB-SubCell"/>
</dbReference>
<organism evidence="14 15">
    <name type="scientific">Apis cerana cerana</name>
    <name type="common">Oriental honeybee</name>
    <dbReference type="NCBI Taxonomy" id="94128"/>
    <lineage>
        <taxon>Eukaryota</taxon>
        <taxon>Metazoa</taxon>
        <taxon>Ecdysozoa</taxon>
        <taxon>Arthropoda</taxon>
        <taxon>Hexapoda</taxon>
        <taxon>Insecta</taxon>
        <taxon>Pterygota</taxon>
        <taxon>Neoptera</taxon>
        <taxon>Endopterygota</taxon>
        <taxon>Hymenoptera</taxon>
        <taxon>Apocrita</taxon>
        <taxon>Aculeata</taxon>
        <taxon>Apoidea</taxon>
        <taxon>Anthophila</taxon>
        <taxon>Apidae</taxon>
        <taxon>Apis</taxon>
    </lineage>
</organism>
<evidence type="ECO:0000256" key="11">
    <source>
        <dbReference type="PROSITE-ProRule" id="PRU00042"/>
    </source>
</evidence>
<evidence type="ECO:0000256" key="9">
    <source>
        <dbReference type="ARBA" id="ARBA00023212"/>
    </source>
</evidence>
<name>A0A2A3EEQ1_APICC</name>
<dbReference type="GO" id="GO:0005737">
    <property type="term" value="C:cytoplasm"/>
    <property type="evidence" value="ECO:0007669"/>
    <property type="project" value="TreeGrafter"/>
</dbReference>
<keyword evidence="10" id="KW-0966">Cell projection</keyword>
<dbReference type="Gene3D" id="3.30.160.60">
    <property type="entry name" value="Classic Zinc Finger"/>
    <property type="match status" value="1"/>
</dbReference>
<evidence type="ECO:0000256" key="8">
    <source>
        <dbReference type="ARBA" id="ARBA00023054"/>
    </source>
</evidence>
<dbReference type="GO" id="GO:0008270">
    <property type="term" value="F:zinc ion binding"/>
    <property type="evidence" value="ECO:0007669"/>
    <property type="project" value="UniProtKB-KW"/>
</dbReference>
<evidence type="ECO:0000313" key="14">
    <source>
        <dbReference type="EMBL" id="PBC29752.1"/>
    </source>
</evidence>
<keyword evidence="7" id="KW-0862">Zinc</keyword>
<feature type="coiled-coil region" evidence="12">
    <location>
        <begin position="358"/>
        <end position="426"/>
    </location>
</feature>
<feature type="coiled-coil region" evidence="12">
    <location>
        <begin position="198"/>
        <end position="320"/>
    </location>
</feature>
<evidence type="ECO:0000256" key="3">
    <source>
        <dbReference type="ARBA" id="ARBA00009131"/>
    </source>
</evidence>
<dbReference type="STRING" id="94128.A0A2A3EEQ1"/>
<keyword evidence="5" id="KW-0479">Metal-binding</keyword>
<dbReference type="PROSITE" id="PS00028">
    <property type="entry name" value="ZINC_FINGER_C2H2_1"/>
    <property type="match status" value="1"/>
</dbReference>
<keyword evidence="6 11" id="KW-0863">Zinc-finger</keyword>
<dbReference type="PROSITE" id="PS50157">
    <property type="entry name" value="ZINC_FINGER_C2H2_2"/>
    <property type="match status" value="1"/>
</dbReference>
<dbReference type="PANTHER" id="PTHR21502:SF3">
    <property type="entry name" value="CILIUM ASSEMBLY PROTEIN DZIP1L"/>
    <property type="match status" value="1"/>
</dbReference>
<dbReference type="GO" id="GO:0036064">
    <property type="term" value="C:ciliary basal body"/>
    <property type="evidence" value="ECO:0007669"/>
    <property type="project" value="TreeGrafter"/>
</dbReference>
<gene>
    <name evidence="14" type="ORF">APICC_01856</name>
</gene>
<keyword evidence="9" id="KW-0206">Cytoskeleton</keyword>
<dbReference type="InterPro" id="IPR013087">
    <property type="entry name" value="Znf_C2H2_type"/>
</dbReference>
<dbReference type="Pfam" id="PF25977">
    <property type="entry name" value="DZIP1"/>
    <property type="match status" value="1"/>
</dbReference>
<feature type="domain" description="C2H2-type" evidence="13">
    <location>
        <begin position="161"/>
        <end position="191"/>
    </location>
</feature>
<dbReference type="EMBL" id="KZ288271">
    <property type="protein sequence ID" value="PBC29752.1"/>
    <property type="molecule type" value="Genomic_DNA"/>
</dbReference>
<accession>A0A2A3EEQ1</accession>
<proteinExistence type="inferred from homology"/>
<sequence length="1037" mass="121393">MAFSFRIGTKWCHDFPKLAKESGFYFNMHKSRIRVDWNRISNIDIDRIIKERDFHSIDENINNVIDYCLESEYDVKILDPNFVKLFCLAQLAVEYLLYCKQYLDHSVMILKDELKLKIEENIKLKKEIATLEEIVKHVKEKVKEKSKLIETKIGDTNGEIYKCPHCPKSFISSMFVSAHIIRRHTHTSDLYMSVSPIHEHYRNETEKLHNEIKNLKERLNETEKVIRNESERICDKKILNYNKKQTENEIENLKYDNNKSKEHLEYKEYQEEIKNLKIMLFDEIHNLRQKENIMYERTSEINVQALISQQEKEFQKLKNQLLDKFTPDIESMHTKLYDQENYWKSKIEQLENQHHKDIERLTIELKLTQNAADDMKAKYEAKVNDLERQTANQSNILIEQSKQLHSLSHEINISQLNERNKDLKNNSLQKCSPSIILDNEISKKSDENNLKQNCVDATIEQIITENNIIDTTITSNLSSKVFPLTEDTQILNSKNKFIIHENKRNIKQKYEKIPDIENFNHIKTIKKDLEYYSSSNISDLEDSMLEEENNSKHKKYNESIIKMDLHKPDISKLENVINKNTSNDFLSDIKNIKTLKSIEENLSSVTNSESFISNSSIENDITIYNDSSLHEYKTQLPFSLKSKKITEHNYKSLQASLMDVFEQKLKDLGIDPEWQGIPKTTFKQKMDILKHHHKLAVKKLPKYHQIKLRIIEEVLNKISRKEKITENIKQFKKPSLHRPIIKELSNQQNPAITLNEYYSTPEIKDSVKNITENESLPIKTQIANYKTIEELIDISPNSIKSLESIQDATNLQEFLIKKDFLNEMKPVFNSETFKVISNNKTISSYKSIENNDINNSDIQQELQNIFISPKHNKSVLKSTTGSTNKKKELYENNWNTLSNSDEQKYLSQLEDHKNSSNIILKTAQSDKIAELSKKLEIQLNMVRQKPIGSVETIFSSKYIQNKKNQNKSIEQINPTSISSFVINPVQTSLSYSKKPNDLLPQSASYNLTDKISEILHAESVSEISDLDSDIDKILKLE</sequence>
<evidence type="ECO:0000256" key="10">
    <source>
        <dbReference type="ARBA" id="ARBA00023273"/>
    </source>
</evidence>
<evidence type="ECO:0000256" key="4">
    <source>
        <dbReference type="ARBA" id="ARBA00022490"/>
    </source>
</evidence>
<dbReference type="GO" id="GO:0060271">
    <property type="term" value="P:cilium assembly"/>
    <property type="evidence" value="ECO:0007669"/>
    <property type="project" value="TreeGrafter"/>
</dbReference>
<dbReference type="AlphaFoldDB" id="A0A2A3EEQ1"/>
<dbReference type="OrthoDB" id="515971at2759"/>
<dbReference type="PANTHER" id="PTHR21502">
    <property type="entry name" value="ZINC FINGER PROTEIN DZIP1"/>
    <property type="match status" value="1"/>
</dbReference>
<keyword evidence="4" id="KW-0963">Cytoplasm</keyword>
<evidence type="ECO:0000256" key="1">
    <source>
        <dbReference type="ARBA" id="ARBA00004114"/>
    </source>
</evidence>
<protein>
    <submittedName>
        <fullName evidence="14">Zinc finger protein DZIP1L</fullName>
    </submittedName>
</protein>
<comment type="subcellular location">
    <subcellularLocation>
        <location evidence="2">Cytoplasm</location>
        <location evidence="2">Cytoskeleton</location>
        <location evidence="2">Cilium basal body</location>
    </subcellularLocation>
    <subcellularLocation>
        <location evidence="1">Cytoplasm</location>
        <location evidence="1">Cytoskeleton</location>
        <location evidence="1">Microtubule organizing center</location>
        <location evidence="1">Centrosome</location>
        <location evidence="1">Centriole</location>
    </subcellularLocation>
</comment>
<keyword evidence="8 12" id="KW-0175">Coiled coil</keyword>
<evidence type="ECO:0000259" key="13">
    <source>
        <dbReference type="PROSITE" id="PS50157"/>
    </source>
</evidence>
<evidence type="ECO:0000256" key="6">
    <source>
        <dbReference type="ARBA" id="ARBA00022771"/>
    </source>
</evidence>
<comment type="similarity">
    <text evidence="3">Belongs to the DZIP C2H2-type zinc-finger protein family.</text>
</comment>
<dbReference type="Pfam" id="PF13815">
    <property type="entry name" value="Dzip-like_N"/>
    <property type="match status" value="1"/>
</dbReference>
<dbReference type="InterPro" id="IPR032714">
    <property type="entry name" value="DZIP1_N"/>
</dbReference>
<evidence type="ECO:0000256" key="12">
    <source>
        <dbReference type="SAM" id="Coils"/>
    </source>
</evidence>
<evidence type="ECO:0000256" key="7">
    <source>
        <dbReference type="ARBA" id="ARBA00022833"/>
    </source>
</evidence>